<comment type="similarity">
    <text evidence="8">Belongs to the tRNA(Ile)-lysidine synthase family.</text>
</comment>
<dbReference type="Pfam" id="PF11734">
    <property type="entry name" value="TilS_C"/>
    <property type="match status" value="1"/>
</dbReference>
<protein>
    <recommendedName>
        <fullName evidence="8">tRNA(Ile)-lysidine synthase</fullName>
        <ecNumber evidence="8">6.3.4.19</ecNumber>
    </recommendedName>
    <alternativeName>
        <fullName evidence="8">tRNA(Ile)-2-lysyl-cytidine synthase</fullName>
    </alternativeName>
    <alternativeName>
        <fullName evidence="8">tRNA(Ile)-lysidine synthetase</fullName>
    </alternativeName>
</protein>
<evidence type="ECO:0000256" key="3">
    <source>
        <dbReference type="ARBA" id="ARBA00022598"/>
    </source>
</evidence>
<proteinExistence type="inferred from homology"/>
<dbReference type="InterPro" id="IPR015262">
    <property type="entry name" value="tRNA_Ile_lys_synt_subst-bd"/>
</dbReference>
<evidence type="ECO:0000256" key="7">
    <source>
        <dbReference type="ARBA" id="ARBA00048539"/>
    </source>
</evidence>
<dbReference type="Pfam" id="PF01171">
    <property type="entry name" value="ATP_bind_3"/>
    <property type="match status" value="1"/>
</dbReference>
<evidence type="ECO:0000256" key="2">
    <source>
        <dbReference type="ARBA" id="ARBA00022490"/>
    </source>
</evidence>
<evidence type="ECO:0000259" key="10">
    <source>
        <dbReference type="Pfam" id="PF09179"/>
    </source>
</evidence>
<keyword evidence="6" id="KW-0067">ATP-binding</keyword>
<evidence type="ECO:0000313" key="13">
    <source>
        <dbReference type="Proteomes" id="UP000286680"/>
    </source>
</evidence>
<dbReference type="GO" id="GO:0032267">
    <property type="term" value="F:tRNA(Ile)-lysidine synthase activity"/>
    <property type="evidence" value="ECO:0007669"/>
    <property type="project" value="UniProtKB-EC"/>
</dbReference>
<dbReference type="HAMAP" id="MF_01161">
    <property type="entry name" value="tRNA_Ile_lys_synt"/>
    <property type="match status" value="1"/>
</dbReference>
<comment type="function">
    <text evidence="8">Ligates lysine onto the cytidine present at position 34 of the AUA codon-specific tRNA(Ile) that contains the anticodon CAU, in an ATP-dependent manner. Cytidine is converted to lysidine, thus changing the amino acid specificity of the tRNA from methionine to isoleucine.</text>
</comment>
<dbReference type="SUPFAM" id="SSF56037">
    <property type="entry name" value="PheT/TilS domain"/>
    <property type="match status" value="1"/>
</dbReference>
<dbReference type="InterPro" id="IPR012796">
    <property type="entry name" value="Lysidine-tRNA-synth_C"/>
</dbReference>
<dbReference type="SUPFAM" id="SSF82829">
    <property type="entry name" value="MesJ substrate recognition domain-like"/>
    <property type="match status" value="1"/>
</dbReference>
<evidence type="ECO:0000256" key="5">
    <source>
        <dbReference type="ARBA" id="ARBA00022741"/>
    </source>
</evidence>
<dbReference type="RefSeq" id="WP_126819896.1">
    <property type="nucleotide sequence ID" value="NZ_PIPS01000002.1"/>
</dbReference>
<keyword evidence="5" id="KW-0547">Nucleotide-binding</keyword>
<dbReference type="InterPro" id="IPR011063">
    <property type="entry name" value="TilS/TtcA_N"/>
</dbReference>
<gene>
    <name evidence="8 12" type="primary">tilS</name>
    <name evidence="12" type="ORF">CWE23_07280</name>
</gene>
<dbReference type="Gene3D" id="1.20.59.20">
    <property type="match status" value="1"/>
</dbReference>
<comment type="caution">
    <text evidence="12">The sequence shown here is derived from an EMBL/GenBank/DDBJ whole genome shotgun (WGS) entry which is preliminary data.</text>
</comment>
<sequence length="446" mass="51585">MSDTLFHRFCSVLDGLSLKPQQQIVIALGGGADSQTLLDCAMRYHRQHPHYRYLAIHLDHSFHPDSAQWSTTIEQAVKAYGVATHFEPLQVDVLPRQSKEAAGRERRYQRLRELSDDDAVILLGQHRNDQIETLLLQLNRGSGPKGLAAMAEVHDWYDKRRLVRPLLSVSKEEIYAYARQHQLTWIEDDTNYDTRIERNFLRHQVVPLLEQRWPQFGVSVLRSTRLCAEQQAVLEELLDQRLQQQLIEHPLLGSGLPVDSLRNHNAAMQRALLRRWLEQASSESTPLPSFQQLEQIRLQAQEARADTRMSVQCAGYQVRFYQMALWWVPEWPSAVQVKEITQPGWHSLPEPWGRVWLDNELVAAYPLVLQQGLEPGKWQHPRRQGRKTQADWLKQAQVPAWLRTSCPVLRVGQDWVWLPPVGWLSLRASEQNAPTLPEPRWSGTAL</sequence>
<keyword evidence="13" id="KW-1185">Reference proteome</keyword>
<dbReference type="Gene3D" id="3.40.50.620">
    <property type="entry name" value="HUPs"/>
    <property type="match status" value="1"/>
</dbReference>
<keyword evidence="3 8" id="KW-0436">Ligase</keyword>
<evidence type="ECO:0000259" key="11">
    <source>
        <dbReference type="Pfam" id="PF11734"/>
    </source>
</evidence>
<organism evidence="12 13">
    <name type="scientific">Idiomarina aquatica</name>
    <dbReference type="NCBI Taxonomy" id="1327752"/>
    <lineage>
        <taxon>Bacteria</taxon>
        <taxon>Pseudomonadati</taxon>
        <taxon>Pseudomonadota</taxon>
        <taxon>Gammaproteobacteria</taxon>
        <taxon>Alteromonadales</taxon>
        <taxon>Idiomarinaceae</taxon>
        <taxon>Idiomarina</taxon>
    </lineage>
</organism>
<dbReference type="GO" id="GO:0006400">
    <property type="term" value="P:tRNA modification"/>
    <property type="evidence" value="ECO:0007669"/>
    <property type="project" value="UniProtKB-UniRule"/>
</dbReference>
<keyword evidence="2 8" id="KW-0963">Cytoplasm</keyword>
<dbReference type="InterPro" id="IPR012094">
    <property type="entry name" value="tRNA_Ile_lys_synt"/>
</dbReference>
<feature type="domain" description="Lysidine-tRNA(Ile) synthetase C-terminal" evidence="11">
    <location>
        <begin position="375"/>
        <end position="432"/>
    </location>
</feature>
<feature type="domain" description="tRNA(Ile)-lysidine/2-thiocytidine synthase N-terminal" evidence="9">
    <location>
        <begin position="23"/>
        <end position="204"/>
    </location>
</feature>
<dbReference type="InterPro" id="IPR012795">
    <property type="entry name" value="tRNA_Ile_lys_synt_N"/>
</dbReference>
<dbReference type="GO" id="GO:0005524">
    <property type="term" value="F:ATP binding"/>
    <property type="evidence" value="ECO:0007669"/>
    <property type="project" value="UniProtKB-KW"/>
</dbReference>
<reference evidence="13" key="1">
    <citation type="journal article" date="2018" name="Front. Microbiol.">
        <title>Genome-Based Analysis Reveals the Taxonomy and Diversity of the Family Idiomarinaceae.</title>
        <authorList>
            <person name="Liu Y."/>
            <person name="Lai Q."/>
            <person name="Shao Z."/>
        </authorList>
    </citation>
    <scope>NUCLEOTIDE SEQUENCE [LARGE SCALE GENOMIC DNA]</scope>
    <source>
        <strain evidence="13">SN-14</strain>
    </source>
</reference>
<feature type="domain" description="tRNA(Ile)-lysidine synthase substrate-binding" evidence="10">
    <location>
        <begin position="256"/>
        <end position="326"/>
    </location>
</feature>
<dbReference type="Proteomes" id="UP000286680">
    <property type="component" value="Unassembled WGS sequence"/>
</dbReference>
<dbReference type="EMBL" id="PIPS01000002">
    <property type="protein sequence ID" value="RUO43161.1"/>
    <property type="molecule type" value="Genomic_DNA"/>
</dbReference>
<accession>A0AA94JDS5</accession>
<evidence type="ECO:0000256" key="4">
    <source>
        <dbReference type="ARBA" id="ARBA00022694"/>
    </source>
</evidence>
<dbReference type="GO" id="GO:0005737">
    <property type="term" value="C:cytoplasm"/>
    <property type="evidence" value="ECO:0007669"/>
    <property type="project" value="UniProtKB-SubCell"/>
</dbReference>
<evidence type="ECO:0000313" key="12">
    <source>
        <dbReference type="EMBL" id="RUO43161.1"/>
    </source>
</evidence>
<dbReference type="AlphaFoldDB" id="A0AA94JDS5"/>
<dbReference type="InterPro" id="IPR014729">
    <property type="entry name" value="Rossmann-like_a/b/a_fold"/>
</dbReference>
<name>A0AA94JDS5_9GAMM</name>
<keyword evidence="4 8" id="KW-0819">tRNA processing</keyword>
<evidence type="ECO:0000259" key="9">
    <source>
        <dbReference type="Pfam" id="PF01171"/>
    </source>
</evidence>
<evidence type="ECO:0000256" key="1">
    <source>
        <dbReference type="ARBA" id="ARBA00004496"/>
    </source>
</evidence>
<dbReference type="PANTHER" id="PTHR43033:SF1">
    <property type="entry name" value="TRNA(ILE)-LYSIDINE SYNTHASE-RELATED"/>
    <property type="match status" value="1"/>
</dbReference>
<dbReference type="EC" id="6.3.4.19" evidence="8"/>
<dbReference type="SUPFAM" id="SSF52402">
    <property type="entry name" value="Adenine nucleotide alpha hydrolases-like"/>
    <property type="match status" value="1"/>
</dbReference>
<evidence type="ECO:0000256" key="6">
    <source>
        <dbReference type="ARBA" id="ARBA00022840"/>
    </source>
</evidence>
<dbReference type="CDD" id="cd01992">
    <property type="entry name" value="TilS_N"/>
    <property type="match status" value="1"/>
</dbReference>
<dbReference type="Pfam" id="PF09179">
    <property type="entry name" value="TilS"/>
    <property type="match status" value="1"/>
</dbReference>
<comment type="caution">
    <text evidence="8">Lacks conserved residue(s) required for the propagation of feature annotation.</text>
</comment>
<evidence type="ECO:0000256" key="8">
    <source>
        <dbReference type="HAMAP-Rule" id="MF_01161"/>
    </source>
</evidence>
<comment type="subcellular location">
    <subcellularLocation>
        <location evidence="1 8">Cytoplasm</location>
    </subcellularLocation>
</comment>
<dbReference type="PANTHER" id="PTHR43033">
    <property type="entry name" value="TRNA(ILE)-LYSIDINE SYNTHASE-RELATED"/>
    <property type="match status" value="1"/>
</dbReference>
<comment type="catalytic activity">
    <reaction evidence="7 8">
        <text>cytidine(34) in tRNA(Ile2) + L-lysine + ATP = lysidine(34) in tRNA(Ile2) + AMP + diphosphate + H(+)</text>
        <dbReference type="Rhea" id="RHEA:43744"/>
        <dbReference type="Rhea" id="RHEA-COMP:10625"/>
        <dbReference type="Rhea" id="RHEA-COMP:10670"/>
        <dbReference type="ChEBI" id="CHEBI:15378"/>
        <dbReference type="ChEBI" id="CHEBI:30616"/>
        <dbReference type="ChEBI" id="CHEBI:32551"/>
        <dbReference type="ChEBI" id="CHEBI:33019"/>
        <dbReference type="ChEBI" id="CHEBI:82748"/>
        <dbReference type="ChEBI" id="CHEBI:83665"/>
        <dbReference type="ChEBI" id="CHEBI:456215"/>
        <dbReference type="EC" id="6.3.4.19"/>
    </reaction>
</comment>
<dbReference type="NCBIfam" id="TIGR02432">
    <property type="entry name" value="lysidine_TilS_N"/>
    <property type="match status" value="1"/>
</dbReference>